<dbReference type="PANTHER" id="PTHR35807">
    <property type="entry name" value="TRANSCRIPTIONAL REGULATOR REDD-RELATED"/>
    <property type="match status" value="1"/>
</dbReference>
<keyword evidence="8" id="KW-1185">Reference proteome</keyword>
<dbReference type="RefSeq" id="WP_163837559.1">
    <property type="nucleotide sequence ID" value="NZ_JAAGUX010000001.1"/>
</dbReference>
<evidence type="ECO:0000256" key="2">
    <source>
        <dbReference type="ARBA" id="ARBA00023015"/>
    </source>
</evidence>
<evidence type="ECO:0000256" key="3">
    <source>
        <dbReference type="ARBA" id="ARBA00023125"/>
    </source>
</evidence>
<comment type="similarity">
    <text evidence="1">Belongs to the AfsR/DnrI/RedD regulatory family.</text>
</comment>
<organism evidence="7 8">
    <name type="scientific">Nocardia cyriacigeorgica</name>
    <dbReference type="NCBI Taxonomy" id="135487"/>
    <lineage>
        <taxon>Bacteria</taxon>
        <taxon>Bacillati</taxon>
        <taxon>Actinomycetota</taxon>
        <taxon>Actinomycetes</taxon>
        <taxon>Mycobacteriales</taxon>
        <taxon>Nocardiaceae</taxon>
        <taxon>Nocardia</taxon>
    </lineage>
</organism>
<dbReference type="InterPro" id="IPR011990">
    <property type="entry name" value="TPR-like_helical_dom_sf"/>
</dbReference>
<dbReference type="InterPro" id="IPR051677">
    <property type="entry name" value="AfsR-DnrI-RedD_regulator"/>
</dbReference>
<evidence type="ECO:0000259" key="6">
    <source>
        <dbReference type="PROSITE" id="PS51755"/>
    </source>
</evidence>
<feature type="DNA-binding region" description="OmpR/PhoB-type" evidence="5">
    <location>
        <begin position="1"/>
        <end position="99"/>
    </location>
</feature>
<dbReference type="Proteomes" id="UP000470876">
    <property type="component" value="Unassembled WGS sequence"/>
</dbReference>
<keyword evidence="4" id="KW-0804">Transcription</keyword>
<dbReference type="SUPFAM" id="SSF46894">
    <property type="entry name" value="C-terminal effector domain of the bipartite response regulators"/>
    <property type="match status" value="1"/>
</dbReference>
<dbReference type="SMART" id="SM01043">
    <property type="entry name" value="BTAD"/>
    <property type="match status" value="1"/>
</dbReference>
<evidence type="ECO:0000256" key="5">
    <source>
        <dbReference type="PROSITE-ProRule" id="PRU01091"/>
    </source>
</evidence>
<dbReference type="Pfam" id="PF03704">
    <property type="entry name" value="BTAD"/>
    <property type="match status" value="1"/>
</dbReference>
<dbReference type="Pfam" id="PF00486">
    <property type="entry name" value="Trans_reg_C"/>
    <property type="match status" value="1"/>
</dbReference>
<dbReference type="InterPro" id="IPR016032">
    <property type="entry name" value="Sig_transdc_resp-reg_C-effctor"/>
</dbReference>
<proteinExistence type="inferred from homology"/>
<dbReference type="PROSITE" id="PS51755">
    <property type="entry name" value="OMPR_PHOB"/>
    <property type="match status" value="1"/>
</dbReference>
<name>A0ABX0CK67_9NOCA</name>
<accession>A0ABX0CK67</accession>
<comment type="caution">
    <text evidence="7">The sequence shown here is derived from an EMBL/GenBank/DDBJ whole genome shotgun (WGS) entry which is preliminary data.</text>
</comment>
<sequence>MTVSFGVLGPVLAWDAEGGRVELKGPRHRAVLARLIVARGRVVPVEVIVDDLWEHPADGAKAAVRTFVAALRRALEPERPARTAARLLVTEGSGYALRADRDTVDAWRFEQVLRDAADLAPARALESLSAALGWWRGPAYADFSDMAWARAESARLEELRLMATERQAQARLTLGRAADAVPDLDAMVSTHPWREEGWRLLALALYRSGRQGDALAVLRRARGILVDELGLDPGPRLAATESGILRRDTGFDDAADRMWAEATAAYDRTVAGGATARLESTVGLLNSLAMTGSEGLAAARAQRLDTVTAAEQHDDPQLTARIIGSYDVPAIWTRSDDPAQAAQIVAAAERTIARLTEDASAGLSARLLTTIAIESRGIRTGRGYEAARAATGLARALDDPALLAFALNGLFLQTCHRTGLAHERDEIGRELVELSRRHDLVPFEILGHLVRMQARSAFGDAGAADAHAETADRLGARHERPLVAVFTEWYRAMRAAATGATIEQAESGYRTVAQRFRDCGMPGFERGVLPLALLCLRVWHGAPADFAADTEWGPYEPWARPLLLIAEGRREEAAEALRRAPEPPPDLLLEALWCLIARAAIALGNQATMTRARVRLAPAAGEIAGAGSGILTAGPVDEYLAELENALSQR</sequence>
<dbReference type="SMART" id="SM00862">
    <property type="entry name" value="Trans_reg_C"/>
    <property type="match status" value="1"/>
</dbReference>
<dbReference type="InterPro" id="IPR036388">
    <property type="entry name" value="WH-like_DNA-bd_sf"/>
</dbReference>
<dbReference type="EMBL" id="JAAGUX010000001">
    <property type="protein sequence ID" value="NEW54134.1"/>
    <property type="molecule type" value="Genomic_DNA"/>
</dbReference>
<dbReference type="CDD" id="cd15831">
    <property type="entry name" value="BTAD"/>
    <property type="match status" value="1"/>
</dbReference>
<evidence type="ECO:0000256" key="1">
    <source>
        <dbReference type="ARBA" id="ARBA00005820"/>
    </source>
</evidence>
<dbReference type="InterPro" id="IPR001867">
    <property type="entry name" value="OmpR/PhoB-type_DNA-bd"/>
</dbReference>
<keyword evidence="3 5" id="KW-0238">DNA-binding</keyword>
<evidence type="ECO:0000256" key="4">
    <source>
        <dbReference type="ARBA" id="ARBA00023163"/>
    </source>
</evidence>
<evidence type="ECO:0000313" key="7">
    <source>
        <dbReference type="EMBL" id="NEW54134.1"/>
    </source>
</evidence>
<feature type="domain" description="OmpR/PhoB-type" evidence="6">
    <location>
        <begin position="1"/>
        <end position="99"/>
    </location>
</feature>
<evidence type="ECO:0000313" key="8">
    <source>
        <dbReference type="Proteomes" id="UP000470876"/>
    </source>
</evidence>
<dbReference type="Gene3D" id="1.25.40.10">
    <property type="entry name" value="Tetratricopeptide repeat domain"/>
    <property type="match status" value="1"/>
</dbReference>
<gene>
    <name evidence="7" type="ORF">GV794_00405</name>
</gene>
<dbReference type="PANTHER" id="PTHR35807:SF1">
    <property type="entry name" value="TRANSCRIPTIONAL REGULATOR REDD"/>
    <property type="match status" value="1"/>
</dbReference>
<reference evidence="7 8" key="1">
    <citation type="submission" date="2020-01" db="EMBL/GenBank/DDBJ databases">
        <title>Genetics and antimicrobial susceptibilities of Nocardia species isolated from the soil; a comparison with species isolated from humans.</title>
        <authorList>
            <person name="Carrasco G."/>
            <person name="Monzon S."/>
            <person name="Sansegundo M."/>
            <person name="Garcia E."/>
            <person name="Garrido N."/>
            <person name="Medina M.J."/>
            <person name="Villalon P."/>
            <person name="Ramirez-Arocha A.C."/>
            <person name="Jimenez P."/>
            <person name="Cuesta I."/>
            <person name="Valdezate S."/>
        </authorList>
    </citation>
    <scope>NUCLEOTIDE SEQUENCE [LARGE SCALE GENOMIC DNA]</scope>
    <source>
        <strain evidence="7 8">CNM20110649</strain>
    </source>
</reference>
<protein>
    <submittedName>
        <fullName evidence="7">AfsR/SARP family transcriptional regulator</fullName>
    </submittedName>
</protein>
<dbReference type="SUPFAM" id="SSF48452">
    <property type="entry name" value="TPR-like"/>
    <property type="match status" value="1"/>
</dbReference>
<keyword evidence="2" id="KW-0805">Transcription regulation</keyword>
<dbReference type="Gene3D" id="1.10.10.10">
    <property type="entry name" value="Winged helix-like DNA-binding domain superfamily/Winged helix DNA-binding domain"/>
    <property type="match status" value="1"/>
</dbReference>
<dbReference type="InterPro" id="IPR005158">
    <property type="entry name" value="BTAD"/>
</dbReference>